<gene>
    <name evidence="2" type="ORF">JHL18_00405</name>
</gene>
<evidence type="ECO:0000313" key="2">
    <source>
        <dbReference type="EMBL" id="MBK1809110.1"/>
    </source>
</evidence>
<dbReference type="Pfam" id="PF12673">
    <property type="entry name" value="SipL"/>
    <property type="match status" value="1"/>
</dbReference>
<evidence type="ECO:0000313" key="3">
    <source>
        <dbReference type="Proteomes" id="UP000596739"/>
    </source>
</evidence>
<feature type="domain" description="SipL SPOCS" evidence="1">
    <location>
        <begin position="76"/>
        <end position="164"/>
    </location>
</feature>
<keyword evidence="3" id="KW-1185">Reference proteome</keyword>
<dbReference type="Proteomes" id="UP000596739">
    <property type="component" value="Unassembled WGS sequence"/>
</dbReference>
<protein>
    <submittedName>
        <fullName evidence="2">DUF3794 domain-containing protein</fullName>
    </submittedName>
</protein>
<accession>A0ABS1EIC7</accession>
<proteinExistence type="predicted"/>
<dbReference type="InterPro" id="IPR024300">
    <property type="entry name" value="SipL_SPOCS_dom"/>
</dbReference>
<name>A0ABS1EIC7_9CLOT</name>
<sequence length="222" mass="25103">MMKKGYYGCGQQYNGCEHREPVKATTSRQYYSRGKAYNKHQCNKVLQVPVVVAYGETQELVVSESIISPPSPPAFRVVNVDAEVVITNLELIPRIIHNTCNPDGLWWAKVIVDGYIDKNINYKTIEDTTADSINGPLYHFTTRVPFSTFVEFSSCEPLCETDTVEVLEAFIEGERTTLTDPNPVAVGAPDWAITYNRISEKDIVRINLKVTRLEHVPVNYTR</sequence>
<comment type="caution">
    <text evidence="2">The sequence shown here is derived from an EMBL/GenBank/DDBJ whole genome shotgun (WGS) entry which is preliminary data.</text>
</comment>
<reference evidence="3" key="1">
    <citation type="submission" date="2021-01" db="EMBL/GenBank/DDBJ databases">
        <title>Genome public.</title>
        <authorList>
            <person name="Liu C."/>
            <person name="Sun Q."/>
        </authorList>
    </citation>
    <scope>NUCLEOTIDE SEQUENCE [LARGE SCALE GENOMIC DNA]</scope>
    <source>
        <strain evidence="3">YIM B02505</strain>
    </source>
</reference>
<dbReference type="EMBL" id="JAENHN010000002">
    <property type="protein sequence ID" value="MBK1809110.1"/>
    <property type="molecule type" value="Genomic_DNA"/>
</dbReference>
<evidence type="ECO:0000259" key="1">
    <source>
        <dbReference type="Pfam" id="PF12673"/>
    </source>
</evidence>
<organism evidence="2 3">
    <name type="scientific">Clostridium yunnanense</name>
    <dbReference type="NCBI Taxonomy" id="2800325"/>
    <lineage>
        <taxon>Bacteria</taxon>
        <taxon>Bacillati</taxon>
        <taxon>Bacillota</taxon>
        <taxon>Clostridia</taxon>
        <taxon>Eubacteriales</taxon>
        <taxon>Clostridiaceae</taxon>
        <taxon>Clostridium</taxon>
    </lineage>
</organism>
<dbReference type="RefSeq" id="WP_200265661.1">
    <property type="nucleotide sequence ID" value="NZ_JAENHN010000002.1"/>
</dbReference>